<dbReference type="EMBL" id="AMQS01000025">
    <property type="protein sequence ID" value="EKF51044.1"/>
    <property type="molecule type" value="Genomic_DNA"/>
</dbReference>
<dbReference type="PATRIC" id="fig|1231377.3.peg.1567"/>
<evidence type="ECO:0000313" key="1">
    <source>
        <dbReference type="EMBL" id="EKF51044.1"/>
    </source>
</evidence>
<dbReference type="eggNOG" id="COG4932">
    <property type="taxonomic scope" value="Bacteria"/>
</dbReference>
<sequence>MYRLKQILSKLTVKSRVLLSALLLTMIVTGITGTLAWNSGRQSALNLGQTRIGERPVHLLKLEIDSEGNQTELPVPGADFLLFEIPANNPDSPVQIQATFTTDQEGRITVSLLPGRYFFQEIHFALWLCSRS</sequence>
<dbReference type="AlphaFoldDB" id="K2PLC9"/>
<proteinExistence type="predicted"/>
<accession>K2PLC9</accession>
<evidence type="ECO:0000313" key="2">
    <source>
        <dbReference type="Proteomes" id="UP000006787"/>
    </source>
</evidence>
<gene>
    <name evidence="1" type="ORF">C426_1581</name>
</gene>
<dbReference type="RefSeq" id="WP_003136070.1">
    <property type="nucleotide sequence ID" value="NZ_AMQS01000025.1"/>
</dbReference>
<organism evidence="1 2">
    <name type="scientific">Lactococcus garvieae DCC43</name>
    <dbReference type="NCBI Taxonomy" id="1231377"/>
    <lineage>
        <taxon>Bacteria</taxon>
        <taxon>Bacillati</taxon>
        <taxon>Bacillota</taxon>
        <taxon>Bacilli</taxon>
        <taxon>Lactobacillales</taxon>
        <taxon>Streptococcaceae</taxon>
        <taxon>Lactococcus</taxon>
    </lineage>
</organism>
<dbReference type="Proteomes" id="UP000006787">
    <property type="component" value="Unassembled WGS sequence"/>
</dbReference>
<reference evidence="1 2" key="1">
    <citation type="journal article" date="2012" name="J. Bacteriol.">
        <title>Genome Sequence of the Bacteriocin-Producing Strain Lactococcus garvieae DCC43.</title>
        <authorList>
            <person name="Gabrielsen C."/>
            <person name="Brede D.A."/>
            <person name="Hernandez P.E."/>
            <person name="Nes I.F."/>
            <person name="Diep D.B."/>
        </authorList>
    </citation>
    <scope>NUCLEOTIDE SEQUENCE [LARGE SCALE GENOMIC DNA]</scope>
    <source>
        <strain evidence="1 2">DCC43</strain>
    </source>
</reference>
<comment type="caution">
    <text evidence="1">The sequence shown here is derived from an EMBL/GenBank/DDBJ whole genome shotgun (WGS) entry which is preliminary data.</text>
</comment>
<name>K2PLC9_9LACT</name>
<protein>
    <submittedName>
        <fullName evidence="1">Uncharacterized protein</fullName>
    </submittedName>
</protein>